<sequence>MKRITNGKIGSSPQNSRRRKNPPVFFSKLRKSIKILLILLLPVIFFVQLFLLYSVLREYDFKNNVNILFVHRDKIVLVKYDPLAKELLEVDIDGEALMNVSGNMGSYHLKNVYDLSINEGKNEKLLKRTFMKNFHLPVHLVVDCRRSDSGGFTVLETLKNCKPTGGKIKTFLYLGYLKLRVGNNIVKKDFFADYMRRFDAKEDKTLEIDANDFLKLDLDFSKSGNGDDYQSIKILTGTQKILPTYFSDVFKVIGVRIIDVGGGVYDLDPITDRCIVRSKSEDFVKNMEKVFDCQVIENINVGINDVSEEFIFFHPNYLESF</sequence>
<accession>A0A0G0IQN8</accession>
<keyword evidence="2" id="KW-0812">Transmembrane</keyword>
<comment type="caution">
    <text evidence="3">The sequence shown here is derived from an EMBL/GenBank/DDBJ whole genome shotgun (WGS) entry which is preliminary data.</text>
</comment>
<feature type="transmembrane region" description="Helical" evidence="2">
    <location>
        <begin position="35"/>
        <end position="56"/>
    </location>
</feature>
<gene>
    <name evidence="3" type="ORF">US75_C0001G0069</name>
</gene>
<feature type="region of interest" description="Disordered" evidence="1">
    <location>
        <begin position="1"/>
        <end position="20"/>
    </location>
</feature>
<keyword evidence="2" id="KW-1133">Transmembrane helix</keyword>
<dbReference type="EMBL" id="LBUE01000001">
    <property type="protein sequence ID" value="KKQ57012.1"/>
    <property type="molecule type" value="Genomic_DNA"/>
</dbReference>
<name>A0A0G0IQN8_9BACT</name>
<dbReference type="STRING" id="1618583.US75_C0001G0069"/>
<reference evidence="3 4" key="1">
    <citation type="journal article" date="2015" name="Nature">
        <title>rRNA introns, odd ribosomes, and small enigmatic genomes across a large radiation of phyla.</title>
        <authorList>
            <person name="Brown C.T."/>
            <person name="Hug L.A."/>
            <person name="Thomas B.C."/>
            <person name="Sharon I."/>
            <person name="Castelle C.J."/>
            <person name="Singh A."/>
            <person name="Wilkins M.J."/>
            <person name="Williams K.H."/>
            <person name="Banfield J.F."/>
        </authorList>
    </citation>
    <scope>NUCLEOTIDE SEQUENCE [LARGE SCALE GENOMIC DNA]</scope>
</reference>
<dbReference type="AlphaFoldDB" id="A0A0G0IQN8"/>
<organism evidence="3 4">
    <name type="scientific">Candidatus Woesebacteria bacterium GW2011_GWC1_38_13</name>
    <dbReference type="NCBI Taxonomy" id="1618583"/>
    <lineage>
        <taxon>Bacteria</taxon>
        <taxon>Candidatus Woeseibacteriota</taxon>
    </lineage>
</organism>
<protein>
    <submittedName>
        <fullName evidence="3">Uncharacterized protein</fullName>
    </submittedName>
</protein>
<evidence type="ECO:0000313" key="4">
    <source>
        <dbReference type="Proteomes" id="UP000034096"/>
    </source>
</evidence>
<evidence type="ECO:0000256" key="2">
    <source>
        <dbReference type="SAM" id="Phobius"/>
    </source>
</evidence>
<evidence type="ECO:0000313" key="3">
    <source>
        <dbReference type="EMBL" id="KKQ57012.1"/>
    </source>
</evidence>
<proteinExistence type="predicted"/>
<evidence type="ECO:0000256" key="1">
    <source>
        <dbReference type="SAM" id="MobiDB-lite"/>
    </source>
</evidence>
<keyword evidence="2" id="KW-0472">Membrane</keyword>
<dbReference type="Proteomes" id="UP000034096">
    <property type="component" value="Unassembled WGS sequence"/>
</dbReference>